<feature type="compositionally biased region" description="Polar residues" evidence="1">
    <location>
        <begin position="145"/>
        <end position="155"/>
    </location>
</feature>
<sequence>MSDALKEQTLKIDSKLNSIRRQVTAFAIGYRENDDSKEQGVRKALTAVRSELRECTANCDSLSLSTQTLDTLLSEADKAADEIYDRVLQLYQQLGVEVPSFDLETIPIGFPLEQFLPTPVEPELPASDDEDPSTETPPAEEDSPQPETDNSSPSQFEELVSEIYISRPPGEEGLAPETPMIKTRKRLF</sequence>
<feature type="compositionally biased region" description="Acidic residues" evidence="1">
    <location>
        <begin position="126"/>
        <end position="144"/>
    </location>
</feature>
<reference evidence="2" key="1">
    <citation type="submission" date="2018-01" db="EMBL/GenBank/DDBJ databases">
        <title>An insight into the sialome of Amazonian anophelines.</title>
        <authorList>
            <person name="Ribeiro J.M."/>
            <person name="Scarpassa V."/>
            <person name="Calvo E."/>
        </authorList>
    </citation>
    <scope>NUCLEOTIDE SEQUENCE</scope>
    <source>
        <tissue evidence="2">Salivary glands</tissue>
    </source>
</reference>
<feature type="region of interest" description="Disordered" evidence="1">
    <location>
        <begin position="116"/>
        <end position="188"/>
    </location>
</feature>
<proteinExistence type="predicted"/>
<dbReference type="AlphaFoldDB" id="A0A2M4C0L8"/>
<name>A0A2M4C0L8_9DIPT</name>
<evidence type="ECO:0000256" key="1">
    <source>
        <dbReference type="SAM" id="MobiDB-lite"/>
    </source>
</evidence>
<organism evidence="2">
    <name type="scientific">Anopheles marajoara</name>
    <dbReference type="NCBI Taxonomy" id="58244"/>
    <lineage>
        <taxon>Eukaryota</taxon>
        <taxon>Metazoa</taxon>
        <taxon>Ecdysozoa</taxon>
        <taxon>Arthropoda</taxon>
        <taxon>Hexapoda</taxon>
        <taxon>Insecta</taxon>
        <taxon>Pterygota</taxon>
        <taxon>Neoptera</taxon>
        <taxon>Endopterygota</taxon>
        <taxon>Diptera</taxon>
        <taxon>Nematocera</taxon>
        <taxon>Culicoidea</taxon>
        <taxon>Culicidae</taxon>
        <taxon>Anophelinae</taxon>
        <taxon>Anopheles</taxon>
    </lineage>
</organism>
<evidence type="ECO:0000313" key="2">
    <source>
        <dbReference type="EMBL" id="MBW58843.1"/>
    </source>
</evidence>
<dbReference type="EMBL" id="GGFJ01009702">
    <property type="protein sequence ID" value="MBW58843.1"/>
    <property type="molecule type" value="Transcribed_RNA"/>
</dbReference>
<accession>A0A2M4C0L8</accession>
<protein>
    <submittedName>
        <fullName evidence="2">Uncharacterized protein</fullName>
    </submittedName>
</protein>